<dbReference type="Gene3D" id="2.60.120.260">
    <property type="entry name" value="Galactose-binding domain-like"/>
    <property type="match status" value="1"/>
</dbReference>
<proteinExistence type="predicted"/>
<dbReference type="Pfam" id="PF01483">
    <property type="entry name" value="P_proprotein"/>
    <property type="match status" value="1"/>
</dbReference>
<dbReference type="SUPFAM" id="SSF49785">
    <property type="entry name" value="Galactose-binding domain-like"/>
    <property type="match status" value="1"/>
</dbReference>
<dbReference type="InterPro" id="IPR008197">
    <property type="entry name" value="WAP_dom"/>
</dbReference>
<dbReference type="GO" id="GO:0004252">
    <property type="term" value="F:serine-type endopeptidase activity"/>
    <property type="evidence" value="ECO:0007669"/>
    <property type="project" value="InterPro"/>
</dbReference>
<keyword evidence="11" id="KW-1185">Reference proteome</keyword>
<dbReference type="SMART" id="SM00209">
    <property type="entry name" value="TSP1"/>
    <property type="match status" value="2"/>
</dbReference>
<evidence type="ECO:0000256" key="4">
    <source>
        <dbReference type="ARBA" id="ARBA00022825"/>
    </source>
</evidence>
<feature type="domain" description="WAP" evidence="8">
    <location>
        <begin position="797"/>
        <end position="840"/>
    </location>
</feature>
<dbReference type="GO" id="GO:0016485">
    <property type="term" value="P:protein processing"/>
    <property type="evidence" value="ECO:0007669"/>
    <property type="project" value="TreeGrafter"/>
</dbReference>
<dbReference type="InterPro" id="IPR000209">
    <property type="entry name" value="Peptidase_S8/S53_dom"/>
</dbReference>
<evidence type="ECO:0000256" key="7">
    <source>
        <dbReference type="SAM" id="Phobius"/>
    </source>
</evidence>
<dbReference type="SUPFAM" id="SSF57256">
    <property type="entry name" value="Elafin-like"/>
    <property type="match status" value="5"/>
</dbReference>
<dbReference type="OrthoDB" id="6045758at2759"/>
<dbReference type="Pfam" id="PF00090">
    <property type="entry name" value="TSP_1"/>
    <property type="match status" value="2"/>
</dbReference>
<evidence type="ECO:0000256" key="2">
    <source>
        <dbReference type="ARBA" id="ARBA00022685"/>
    </source>
</evidence>
<dbReference type="InterPro" id="IPR008979">
    <property type="entry name" value="Galactose-bd-like_sf"/>
</dbReference>
<dbReference type="PROSITE" id="PS51390">
    <property type="entry name" value="WAP"/>
    <property type="match status" value="5"/>
</dbReference>
<evidence type="ECO:0000259" key="9">
    <source>
        <dbReference type="PROSITE" id="PS51829"/>
    </source>
</evidence>
<dbReference type="SUPFAM" id="SSF82895">
    <property type="entry name" value="TSP-1 type 1 repeat"/>
    <property type="match status" value="2"/>
</dbReference>
<keyword evidence="7" id="KW-0812">Transmembrane</keyword>
<feature type="region of interest" description="Disordered" evidence="6">
    <location>
        <begin position="984"/>
        <end position="1036"/>
    </location>
</feature>
<reference evidence="10 11" key="1">
    <citation type="submission" date="2020-06" db="EMBL/GenBank/DDBJ databases">
        <authorList>
            <person name="Li R."/>
            <person name="Bekaert M."/>
        </authorList>
    </citation>
    <scope>NUCLEOTIDE SEQUENCE [LARGE SCALE GENOMIC DNA]</scope>
    <source>
        <strain evidence="11">wild</strain>
    </source>
</reference>
<keyword evidence="2" id="KW-0165">Cleavage on pair of basic residues</keyword>
<name>A0A6J8BAI0_MYTCO</name>
<feature type="domain" description="WAP" evidence="8">
    <location>
        <begin position="898"/>
        <end position="948"/>
    </location>
</feature>
<evidence type="ECO:0000256" key="5">
    <source>
        <dbReference type="ARBA" id="ARBA00023157"/>
    </source>
</evidence>
<dbReference type="Pfam" id="PF00095">
    <property type="entry name" value="WAP"/>
    <property type="match status" value="7"/>
</dbReference>
<feature type="domain" description="P/Homo B" evidence="9">
    <location>
        <begin position="563"/>
        <end position="690"/>
    </location>
</feature>
<keyword evidence="7" id="KW-0472">Membrane</keyword>
<feature type="compositionally biased region" description="Polar residues" evidence="6">
    <location>
        <begin position="1017"/>
        <end position="1036"/>
    </location>
</feature>
<feature type="domain" description="WAP" evidence="8">
    <location>
        <begin position="162"/>
        <end position="212"/>
    </location>
</feature>
<feature type="domain" description="WAP" evidence="8">
    <location>
        <begin position="841"/>
        <end position="888"/>
    </location>
</feature>
<dbReference type="Proteomes" id="UP000507470">
    <property type="component" value="Unassembled WGS sequence"/>
</dbReference>
<dbReference type="GO" id="GO:0030414">
    <property type="term" value="F:peptidase inhibitor activity"/>
    <property type="evidence" value="ECO:0007669"/>
    <property type="project" value="InterPro"/>
</dbReference>
<keyword evidence="5" id="KW-1015">Disulfide bond</keyword>
<dbReference type="InterPro" id="IPR000884">
    <property type="entry name" value="TSP1_rpt"/>
</dbReference>
<dbReference type="PROSITE" id="PS50092">
    <property type="entry name" value="TSP1"/>
    <property type="match status" value="2"/>
</dbReference>
<protein>
    <recommendedName>
        <fullName evidence="12">FURIN</fullName>
    </recommendedName>
</protein>
<evidence type="ECO:0000313" key="10">
    <source>
        <dbReference type="EMBL" id="CAC5380340.1"/>
    </source>
</evidence>
<dbReference type="SMART" id="SM00217">
    <property type="entry name" value="WAP"/>
    <property type="match status" value="7"/>
</dbReference>
<organism evidence="10 11">
    <name type="scientific">Mytilus coruscus</name>
    <name type="common">Sea mussel</name>
    <dbReference type="NCBI Taxonomy" id="42192"/>
    <lineage>
        <taxon>Eukaryota</taxon>
        <taxon>Metazoa</taxon>
        <taxon>Spiralia</taxon>
        <taxon>Lophotrochozoa</taxon>
        <taxon>Mollusca</taxon>
        <taxon>Bivalvia</taxon>
        <taxon>Autobranchia</taxon>
        <taxon>Pteriomorphia</taxon>
        <taxon>Mytilida</taxon>
        <taxon>Mytiloidea</taxon>
        <taxon>Mytilidae</taxon>
        <taxon>Mytilinae</taxon>
        <taxon>Mytilus</taxon>
    </lineage>
</organism>
<keyword evidence="1" id="KW-0645">Protease</keyword>
<keyword evidence="3" id="KW-0378">Hydrolase</keyword>
<sequence length="1048" mass="115840">MSNSQHKFCNNISFKSEITDSNYEEVPSENHSTEYDEIKLVYKEDPSNDVYIKLPNIPSRRADIRDHQKIQIPSWLFYLIIICSLIAIVLTGVVTFFITKTILPETQFLDADKTDCSWSFWSSWSKCSITCGNGVQVRIRQQMNATTLCSYNETYDSKTCSRSACAGFNFSDCQSSESLTTSCVEQCSSNSDCMGQRKCCYNGCGHTCEISRTWFNFSDCPSPESLTTSCVEQCSSNSDCMGQRKCCFNGCGHTCEISRTSTNVSACPSAGLLRTRCVEQCSSNSDCGGQAKCCYNGCGHTCEFAECDPCTIRIEDPEWNGMWYLNRINGYDMNVLPAWRSCVNGTGVTVGVVNKGIQDHIDLNIDRSLDSGYTRYSRPIYQRWSPLRLWGRGGRGSVYVFATGNSGGEETDVFRDSCSYDRLVANRYVISVAGIQHNLRKLPNGEACSAIMVAAFTSKAGDRSNRRVITTDVGNRTTFHFNQNSAAVPMVSGAVALALSANPALSYRDIMHLLVQTSRSNLQDNIYKSNFSTNAAGIRVSSYFGFGLLDIGTLVEKSKTWINVPQRQTCRTTKTFDSPLSRDFNYFVVEITGCSATYIEHVEMSLKVNHQHAGQIKWVLVSPYGTKSTILPGRGLDPTSYMDITVLTVQMWGENPNGYWKIEPTAVFGKTLDNGNVESVSLSIHGYACLGQHCLPPAEQGVGVWSGWFPWSQCTGVCGQGTKSRIRLCNDHSNSRYCPGDSSEKVPCRLPQCQLEIQSGENYSGCPSPSWLTSRCVEQCSRHNDCSGDAKCCFNGCGNKPGQCPLHLTKRCVEQCSNDNDCLGHRKCCYNGCGHTCEAHNTWMSSIGCPLPSLLRTRCVEQCSSNRDCMGQRKCCYNGCGHTCEIPRLYPITPTTTDSTEQGISSIGCPLPSLLRTRCVEQCSSNSECFGHAECCYNGCGHTCEIPRLYHPTLTTTAWTEPDDPISTTTAWTEPDHVTPTITAWTEQDQATPTPTSSTDPDRATPTQPDLTEQDQETPTPTASTEPDHSTLTASTEQDIYFINVVSY</sequence>
<dbReference type="PANTHER" id="PTHR42884:SF23">
    <property type="entry name" value="FURIN-LIKE PROTEASE 2"/>
    <property type="match status" value="1"/>
</dbReference>
<dbReference type="SUPFAM" id="SSF52743">
    <property type="entry name" value="Subtilisin-like"/>
    <property type="match status" value="1"/>
</dbReference>
<dbReference type="InterPro" id="IPR036645">
    <property type="entry name" value="Elafin-like_sf"/>
</dbReference>
<accession>A0A6J8BAI0</accession>
<feature type="transmembrane region" description="Helical" evidence="7">
    <location>
        <begin position="75"/>
        <end position="98"/>
    </location>
</feature>
<dbReference type="Gene3D" id="2.20.100.10">
    <property type="entry name" value="Thrombospondin type-1 (TSP1) repeat"/>
    <property type="match status" value="2"/>
</dbReference>
<evidence type="ECO:0000256" key="6">
    <source>
        <dbReference type="SAM" id="MobiDB-lite"/>
    </source>
</evidence>
<dbReference type="Pfam" id="PF00082">
    <property type="entry name" value="Peptidase_S8"/>
    <property type="match status" value="1"/>
</dbReference>
<evidence type="ECO:0008006" key="12">
    <source>
        <dbReference type="Google" id="ProtNLM"/>
    </source>
</evidence>
<keyword evidence="7" id="KW-1133">Transmembrane helix</keyword>
<evidence type="ECO:0000256" key="1">
    <source>
        <dbReference type="ARBA" id="ARBA00022670"/>
    </source>
</evidence>
<dbReference type="InterPro" id="IPR036852">
    <property type="entry name" value="Peptidase_S8/S53_dom_sf"/>
</dbReference>
<dbReference type="AlphaFoldDB" id="A0A6J8BAI0"/>
<dbReference type="InterPro" id="IPR002884">
    <property type="entry name" value="P_dom"/>
</dbReference>
<feature type="compositionally biased region" description="Low complexity" evidence="6">
    <location>
        <begin position="991"/>
        <end position="1007"/>
    </location>
</feature>
<dbReference type="GO" id="GO:0005802">
    <property type="term" value="C:trans-Golgi network"/>
    <property type="evidence" value="ECO:0007669"/>
    <property type="project" value="TreeGrafter"/>
</dbReference>
<dbReference type="CDD" id="cd00199">
    <property type="entry name" value="WAP"/>
    <property type="match status" value="5"/>
</dbReference>
<feature type="domain" description="WAP" evidence="8">
    <location>
        <begin position="214"/>
        <end position="259"/>
    </location>
</feature>
<gene>
    <name evidence="10" type="ORF">MCOR_16308</name>
</gene>
<evidence type="ECO:0000256" key="3">
    <source>
        <dbReference type="ARBA" id="ARBA00022801"/>
    </source>
</evidence>
<keyword evidence="4" id="KW-0720">Serine protease</keyword>
<evidence type="ECO:0000313" key="11">
    <source>
        <dbReference type="Proteomes" id="UP000507470"/>
    </source>
</evidence>
<evidence type="ECO:0000259" key="8">
    <source>
        <dbReference type="PROSITE" id="PS51390"/>
    </source>
</evidence>
<dbReference type="SMART" id="SM00286">
    <property type="entry name" value="PTI"/>
    <property type="match status" value="7"/>
</dbReference>
<dbReference type="GO" id="GO:0005576">
    <property type="term" value="C:extracellular region"/>
    <property type="evidence" value="ECO:0007669"/>
    <property type="project" value="InterPro"/>
</dbReference>
<dbReference type="EMBL" id="CACVKT020002884">
    <property type="protein sequence ID" value="CAC5380340.1"/>
    <property type="molecule type" value="Genomic_DNA"/>
</dbReference>
<dbReference type="Gene3D" id="3.40.50.200">
    <property type="entry name" value="Peptidase S8/S53 domain"/>
    <property type="match status" value="2"/>
</dbReference>
<dbReference type="GO" id="GO:0000139">
    <property type="term" value="C:Golgi membrane"/>
    <property type="evidence" value="ECO:0007669"/>
    <property type="project" value="TreeGrafter"/>
</dbReference>
<dbReference type="InterPro" id="IPR036383">
    <property type="entry name" value="TSP1_rpt_sf"/>
</dbReference>
<dbReference type="PROSITE" id="PS51829">
    <property type="entry name" value="P_HOMO_B"/>
    <property type="match status" value="1"/>
</dbReference>
<dbReference type="PANTHER" id="PTHR42884">
    <property type="entry name" value="PROPROTEIN CONVERTASE SUBTILISIN/KEXIN-RELATED"/>
    <property type="match status" value="1"/>
</dbReference>
<dbReference type="Gene3D" id="4.10.75.10">
    <property type="entry name" value="Elafin-like"/>
    <property type="match status" value="7"/>
</dbReference>